<protein>
    <submittedName>
        <fullName evidence="1">Uncharacterized protein</fullName>
    </submittedName>
</protein>
<sequence length="131" mass="15071">MSEVKQLHESWKYSTYIIGYQGPMPIKLYIGSVLDDFLLTRGQQKGEAWWPSFKGQTREAARIGFAAKQDDHSTNRSFKAKWKAKTRTVNFTRNASDQEQMQYTVLPAAPWELEEIKGKFVVSISLIPHGF</sequence>
<evidence type="ECO:0000313" key="1">
    <source>
        <dbReference type="EMBL" id="EER38824.1"/>
    </source>
</evidence>
<gene>
    <name evidence="1" type="ORF">HCDG_06768</name>
</gene>
<dbReference type="HOGENOM" id="CLU_1927007_0_0_1"/>
<reference evidence="2" key="1">
    <citation type="submission" date="2009-05" db="EMBL/GenBank/DDBJ databases">
        <title>The genome sequence of Ajellomyces capsulatus strain H143.</title>
        <authorList>
            <person name="Champion M."/>
            <person name="Cuomo C.A."/>
            <person name="Ma L.-J."/>
            <person name="Henn M.R."/>
            <person name="Sil A."/>
            <person name="Goldman B."/>
            <person name="Young S.K."/>
            <person name="Kodira C.D."/>
            <person name="Zeng Q."/>
            <person name="Koehrsen M."/>
            <person name="Alvarado L."/>
            <person name="Berlin A.M."/>
            <person name="Borenstein D."/>
            <person name="Chen Z."/>
            <person name="Engels R."/>
            <person name="Freedman E."/>
            <person name="Gellesch M."/>
            <person name="Goldberg J."/>
            <person name="Griggs A."/>
            <person name="Gujja S."/>
            <person name="Heiman D.I."/>
            <person name="Hepburn T.A."/>
            <person name="Howarth C."/>
            <person name="Jen D."/>
            <person name="Larson L."/>
            <person name="Lewis B."/>
            <person name="Mehta T."/>
            <person name="Park D."/>
            <person name="Pearson M."/>
            <person name="Roberts A."/>
            <person name="Saif S."/>
            <person name="Shea T.D."/>
            <person name="Shenoy N."/>
            <person name="Sisk P."/>
            <person name="Stolte C."/>
            <person name="Sykes S."/>
            <person name="Walk T."/>
            <person name="White J."/>
            <person name="Yandava C."/>
            <person name="Klein B."/>
            <person name="McEwen J.G."/>
            <person name="Puccia R."/>
            <person name="Goldman G.H."/>
            <person name="Felipe M.S."/>
            <person name="Nino-Vega G."/>
            <person name="San-Blas G."/>
            <person name="Taylor J.W."/>
            <person name="Mendoza L."/>
            <person name="Galagan J.E."/>
            <person name="Nusbaum C."/>
            <person name="Birren B.W."/>
        </authorList>
    </citation>
    <scope>NUCLEOTIDE SEQUENCE [LARGE SCALE GENOMIC DNA]</scope>
    <source>
        <strain evidence="2">H143</strain>
    </source>
</reference>
<organism evidence="1 2">
    <name type="scientific">Ajellomyces capsulatus (strain H143)</name>
    <name type="common">Darling's disease fungus</name>
    <name type="synonym">Histoplasma capsulatum</name>
    <dbReference type="NCBI Taxonomy" id="544712"/>
    <lineage>
        <taxon>Eukaryota</taxon>
        <taxon>Fungi</taxon>
        <taxon>Dikarya</taxon>
        <taxon>Ascomycota</taxon>
        <taxon>Pezizomycotina</taxon>
        <taxon>Eurotiomycetes</taxon>
        <taxon>Eurotiomycetidae</taxon>
        <taxon>Onygenales</taxon>
        <taxon>Ajellomycetaceae</taxon>
        <taxon>Histoplasma</taxon>
    </lineage>
</organism>
<dbReference type="AlphaFoldDB" id="C6HKN7"/>
<dbReference type="EMBL" id="GG692430">
    <property type="protein sequence ID" value="EER38824.1"/>
    <property type="molecule type" value="Genomic_DNA"/>
</dbReference>
<dbReference type="VEuPathDB" id="FungiDB:HCDG_06768"/>
<dbReference type="Proteomes" id="UP000002624">
    <property type="component" value="Unassembled WGS sequence"/>
</dbReference>
<accession>C6HKN7</accession>
<evidence type="ECO:0000313" key="2">
    <source>
        <dbReference type="Proteomes" id="UP000002624"/>
    </source>
</evidence>
<name>C6HKN7_AJECH</name>
<proteinExistence type="predicted"/>